<accession>A0ABX8TIY4</accession>
<dbReference type="Proteomes" id="UP000824334">
    <property type="component" value="Chromosome"/>
</dbReference>
<sequence>MSARPDRRRPDRRRPARRPARWPAAVAPVLVAHGAVLMALMWARPEAPVIRIDETPAVMVTLTQPPPPPPPPPPAPAPDPAPVPAPKPQASSPPPGPKSAPPATAPKPLPPVPRASRPRRVIAQPPPDVEPLPASPAPPGPPLPLLGAAQLAGAMTAGPGSGGGDGDGPGGGGSGAGAGSGSGNGAGASGGRCDMVRRVQDRLRRTPSVRTAVSEAGRAMNASGRAILVWDGDWLQSQGQSGKGLAGVRQAIALEVAFSPPECKTQAMHGLAVLSIEDGPGGARLALGKGSWRWSDLLGAG</sequence>
<feature type="region of interest" description="Disordered" evidence="1">
    <location>
        <begin position="1"/>
        <end position="23"/>
    </location>
</feature>
<evidence type="ECO:0000256" key="1">
    <source>
        <dbReference type="SAM" id="MobiDB-lite"/>
    </source>
</evidence>
<organism evidence="3 4">
    <name type="scientific">Brevundimonas nasdae</name>
    <dbReference type="NCBI Taxonomy" id="172043"/>
    <lineage>
        <taxon>Bacteria</taxon>
        <taxon>Pseudomonadati</taxon>
        <taxon>Pseudomonadota</taxon>
        <taxon>Alphaproteobacteria</taxon>
        <taxon>Caulobacterales</taxon>
        <taxon>Caulobacteraceae</taxon>
        <taxon>Brevundimonas</taxon>
    </lineage>
</organism>
<dbReference type="GeneID" id="94377365"/>
<feature type="compositionally biased region" description="Pro residues" evidence="1">
    <location>
        <begin position="124"/>
        <end position="144"/>
    </location>
</feature>
<keyword evidence="2" id="KW-0472">Membrane</keyword>
<keyword evidence="4" id="KW-1185">Reference proteome</keyword>
<evidence type="ECO:0000256" key="2">
    <source>
        <dbReference type="SAM" id="Phobius"/>
    </source>
</evidence>
<keyword evidence="2" id="KW-0812">Transmembrane</keyword>
<feature type="region of interest" description="Disordered" evidence="1">
    <location>
        <begin position="60"/>
        <end position="192"/>
    </location>
</feature>
<feature type="transmembrane region" description="Helical" evidence="2">
    <location>
        <begin position="21"/>
        <end position="43"/>
    </location>
</feature>
<name>A0ABX8TIY4_9CAUL</name>
<evidence type="ECO:0000313" key="3">
    <source>
        <dbReference type="EMBL" id="QYC09119.1"/>
    </source>
</evidence>
<keyword evidence="2" id="KW-1133">Transmembrane helix</keyword>
<dbReference type="RefSeq" id="WP_219354763.1">
    <property type="nucleotide sequence ID" value="NZ_CP080034.1"/>
</dbReference>
<dbReference type="EMBL" id="CP080034">
    <property type="protein sequence ID" value="QYC09119.1"/>
    <property type="molecule type" value="Genomic_DNA"/>
</dbReference>
<feature type="compositionally biased region" description="Pro residues" evidence="1">
    <location>
        <begin position="64"/>
        <end position="113"/>
    </location>
</feature>
<proteinExistence type="predicted"/>
<evidence type="ECO:0008006" key="5">
    <source>
        <dbReference type="Google" id="ProtNLM"/>
    </source>
</evidence>
<evidence type="ECO:0000313" key="4">
    <source>
        <dbReference type="Proteomes" id="UP000824334"/>
    </source>
</evidence>
<protein>
    <recommendedName>
        <fullName evidence="5">Histidine kinase</fullName>
    </recommendedName>
</protein>
<gene>
    <name evidence="3" type="ORF">KWG56_10795</name>
</gene>
<feature type="compositionally biased region" description="Gly residues" evidence="1">
    <location>
        <begin position="159"/>
        <end position="190"/>
    </location>
</feature>
<reference evidence="3 4" key="1">
    <citation type="submission" date="2021-07" db="EMBL/GenBank/DDBJ databases">
        <title>Isolation and characterization of bacteria from a gold mining with a capacity of golden bioaccumulation.</title>
        <authorList>
            <person name="Yang X.J."/>
        </authorList>
    </citation>
    <scope>NUCLEOTIDE SEQUENCE [LARGE SCALE GENOMIC DNA]</scope>
    <source>
        <strain evidence="3 4">Au29</strain>
    </source>
</reference>
<feature type="compositionally biased region" description="Low complexity" evidence="1">
    <location>
        <begin position="145"/>
        <end position="158"/>
    </location>
</feature>
<feature type="compositionally biased region" description="Basic residues" evidence="1">
    <location>
        <begin position="10"/>
        <end position="20"/>
    </location>
</feature>